<dbReference type="Pfam" id="PF02518">
    <property type="entry name" value="HATPase_c"/>
    <property type="match status" value="1"/>
</dbReference>
<feature type="transmembrane region" description="Helical" evidence="4">
    <location>
        <begin position="261"/>
        <end position="282"/>
    </location>
</feature>
<name>A0A5J4IX57_9FLAO</name>
<dbReference type="InterPro" id="IPR003661">
    <property type="entry name" value="HisK_dim/P_dom"/>
</dbReference>
<dbReference type="SUPFAM" id="SSF55874">
    <property type="entry name" value="ATPase domain of HSP90 chaperone/DNA topoisomerase II/histidine kinase"/>
    <property type="match status" value="1"/>
</dbReference>
<dbReference type="SMART" id="SM00388">
    <property type="entry name" value="HisKA"/>
    <property type="match status" value="1"/>
</dbReference>
<reference evidence="6 7" key="1">
    <citation type="submission" date="2019-08" db="EMBL/GenBank/DDBJ databases">
        <title>Draft genome sequence of Ulvibacter marinus type strain NBRC 109484.</title>
        <authorList>
            <person name="Kawano K."/>
            <person name="Ushijima N."/>
            <person name="Kihara M."/>
            <person name="Itoh H."/>
        </authorList>
    </citation>
    <scope>NUCLEOTIDE SEQUENCE [LARGE SCALE GENOMIC DNA]</scope>
    <source>
        <strain evidence="6 7">NBRC 109484</strain>
    </source>
</reference>
<dbReference type="SMART" id="SM00387">
    <property type="entry name" value="HATPase_c"/>
    <property type="match status" value="1"/>
</dbReference>
<proteinExistence type="predicted"/>
<dbReference type="CDD" id="cd00075">
    <property type="entry name" value="HATPase"/>
    <property type="match status" value="1"/>
</dbReference>
<dbReference type="InterPro" id="IPR036097">
    <property type="entry name" value="HisK_dim/P_sf"/>
</dbReference>
<evidence type="ECO:0000256" key="2">
    <source>
        <dbReference type="ARBA" id="ARBA00012438"/>
    </source>
</evidence>
<feature type="domain" description="Histidine kinase" evidence="5">
    <location>
        <begin position="301"/>
        <end position="510"/>
    </location>
</feature>
<dbReference type="Gene3D" id="1.10.287.130">
    <property type="match status" value="1"/>
</dbReference>
<dbReference type="InterPro" id="IPR003594">
    <property type="entry name" value="HATPase_dom"/>
</dbReference>
<dbReference type="InterPro" id="IPR004358">
    <property type="entry name" value="Sig_transdc_His_kin-like_C"/>
</dbReference>
<organism evidence="6 7">
    <name type="scientific">Patiriisocius marinus</name>
    <dbReference type="NCBI Taxonomy" id="1397112"/>
    <lineage>
        <taxon>Bacteria</taxon>
        <taxon>Pseudomonadati</taxon>
        <taxon>Bacteroidota</taxon>
        <taxon>Flavobacteriia</taxon>
        <taxon>Flavobacteriales</taxon>
        <taxon>Flavobacteriaceae</taxon>
        <taxon>Patiriisocius</taxon>
    </lineage>
</organism>
<evidence type="ECO:0000256" key="1">
    <source>
        <dbReference type="ARBA" id="ARBA00000085"/>
    </source>
</evidence>
<comment type="caution">
    <text evidence="6">The sequence shown here is derived from an EMBL/GenBank/DDBJ whole genome shotgun (WGS) entry which is preliminary data.</text>
</comment>
<evidence type="ECO:0000313" key="7">
    <source>
        <dbReference type="Proteomes" id="UP000326509"/>
    </source>
</evidence>
<dbReference type="PANTHER" id="PTHR43547:SF2">
    <property type="entry name" value="HYBRID SIGNAL TRANSDUCTION HISTIDINE KINASE C"/>
    <property type="match status" value="1"/>
</dbReference>
<dbReference type="GO" id="GO:0000155">
    <property type="term" value="F:phosphorelay sensor kinase activity"/>
    <property type="evidence" value="ECO:0007669"/>
    <property type="project" value="InterPro"/>
</dbReference>
<keyword evidence="4" id="KW-1133">Transmembrane helix</keyword>
<dbReference type="Gene3D" id="3.30.565.10">
    <property type="entry name" value="Histidine kinase-like ATPase, C-terminal domain"/>
    <property type="match status" value="1"/>
</dbReference>
<evidence type="ECO:0000256" key="4">
    <source>
        <dbReference type="SAM" id="Phobius"/>
    </source>
</evidence>
<comment type="catalytic activity">
    <reaction evidence="1">
        <text>ATP + protein L-histidine = ADP + protein N-phospho-L-histidine.</text>
        <dbReference type="EC" id="2.7.13.3"/>
    </reaction>
</comment>
<gene>
    <name evidence="6" type="ORF">ULMA_01410</name>
</gene>
<sequence>MQERHYKTILYFIIAAILGTLAIQGYWNYKNYQTGKQQLINDVQVSLDNAVNNYYANKTEQRFKDFAFVEELKSADSIINRFRNDSIFIEFDRIDSISKVDDASVDIILELQENTALGESGKFTSMSFKKGNTRSKDTIYKIFKLNDTINEFFFNLENKNDSLFSHPLAQLTSQVMYSMAAKKIDLNEIDQLLMKELNSKNIHVNFSLYFQNAFADDQSSGFIPETRSYLTAKSNSAFLPKHSFLQINFSNIPETILKRNIIGLIISLLFILAISGCLLYLLKVIKNQKQLAEIKNDLISNITHEFKTPLATIGAAMEGIQLFNKNNDIEKTQRYAEVSSTQVKKLTTMVEKLLETATLDSENLELNIEETDLVHLLETATTKESVLASNKEVTFNTTAPILSYPIDAFHFENALNNLIDNAIKYGGNHIEVSISRTKNEIEIIISDNGKELTNTQSKQIFEKFYRVPKGNTHDIKGFGIGLYYTKAIIEKHGGTITVQVKPTTFKIILS</sequence>
<keyword evidence="4" id="KW-0472">Membrane</keyword>
<dbReference type="PANTHER" id="PTHR43547">
    <property type="entry name" value="TWO-COMPONENT HISTIDINE KINASE"/>
    <property type="match status" value="1"/>
</dbReference>
<evidence type="ECO:0000256" key="3">
    <source>
        <dbReference type="ARBA" id="ARBA00022553"/>
    </source>
</evidence>
<dbReference type="AlphaFoldDB" id="A0A5J4IX57"/>
<dbReference type="CDD" id="cd00082">
    <property type="entry name" value="HisKA"/>
    <property type="match status" value="1"/>
</dbReference>
<feature type="transmembrane region" description="Helical" evidence="4">
    <location>
        <begin position="9"/>
        <end position="27"/>
    </location>
</feature>
<dbReference type="PROSITE" id="PS50109">
    <property type="entry name" value="HIS_KIN"/>
    <property type="match status" value="1"/>
</dbReference>
<dbReference type="EC" id="2.7.13.3" evidence="2"/>
<keyword evidence="3" id="KW-0597">Phosphoprotein</keyword>
<dbReference type="RefSeq" id="WP_271855082.1">
    <property type="nucleotide sequence ID" value="NZ_CANMGC010000001.1"/>
</dbReference>
<protein>
    <recommendedName>
        <fullName evidence="2">histidine kinase</fullName>
        <ecNumber evidence="2">2.7.13.3</ecNumber>
    </recommendedName>
</protein>
<evidence type="ECO:0000259" key="5">
    <source>
        <dbReference type="PROSITE" id="PS50109"/>
    </source>
</evidence>
<dbReference type="Pfam" id="PF00512">
    <property type="entry name" value="HisKA"/>
    <property type="match status" value="1"/>
</dbReference>
<keyword evidence="7" id="KW-1185">Reference proteome</keyword>
<dbReference type="PRINTS" id="PR00344">
    <property type="entry name" value="BCTRLSENSOR"/>
</dbReference>
<dbReference type="InterPro" id="IPR036890">
    <property type="entry name" value="HATPase_C_sf"/>
</dbReference>
<accession>A0A5J4IX57</accession>
<dbReference type="EMBL" id="BKCG01000001">
    <property type="protein sequence ID" value="GER58033.1"/>
    <property type="molecule type" value="Genomic_DNA"/>
</dbReference>
<dbReference type="SUPFAM" id="SSF47384">
    <property type="entry name" value="Homodimeric domain of signal transducing histidine kinase"/>
    <property type="match status" value="1"/>
</dbReference>
<evidence type="ECO:0000313" key="6">
    <source>
        <dbReference type="EMBL" id="GER58033.1"/>
    </source>
</evidence>
<dbReference type="InterPro" id="IPR005467">
    <property type="entry name" value="His_kinase_dom"/>
</dbReference>
<dbReference type="Proteomes" id="UP000326509">
    <property type="component" value="Unassembled WGS sequence"/>
</dbReference>
<keyword evidence="4" id="KW-0812">Transmembrane</keyword>